<dbReference type="PROSITE" id="PS50995">
    <property type="entry name" value="HTH_MARR_2"/>
    <property type="match status" value="1"/>
</dbReference>
<keyword evidence="2" id="KW-0963">Cytoplasm</keyword>
<feature type="domain" description="HTH marR-type" evidence="9">
    <location>
        <begin position="10"/>
        <end position="140"/>
    </location>
</feature>
<evidence type="ECO:0000259" key="9">
    <source>
        <dbReference type="PROSITE" id="PS50995"/>
    </source>
</evidence>
<name>A0A9X2MNY2_9BACL</name>
<evidence type="ECO:0000313" key="11">
    <source>
        <dbReference type="Proteomes" id="UP001141950"/>
    </source>
</evidence>
<dbReference type="SUPFAM" id="SSF46785">
    <property type="entry name" value="Winged helix' DNA-binding domain"/>
    <property type="match status" value="1"/>
</dbReference>
<dbReference type="AlphaFoldDB" id="A0A9X2MNY2"/>
<keyword evidence="3" id="KW-0805">Transcription regulation</keyword>
<dbReference type="Gene3D" id="1.10.10.10">
    <property type="entry name" value="Winged helix-like DNA-binding domain superfamily/Winged helix DNA-binding domain"/>
    <property type="match status" value="1"/>
</dbReference>
<dbReference type="InterPro" id="IPR055166">
    <property type="entry name" value="Transc_reg_Sar_Rot_HTH"/>
</dbReference>
<dbReference type="FunFam" id="1.10.10.10:FF:000163">
    <property type="entry name" value="MarR family transcriptional regulator"/>
    <property type="match status" value="1"/>
</dbReference>
<evidence type="ECO:0000256" key="7">
    <source>
        <dbReference type="ARBA" id="ARBA00047188"/>
    </source>
</evidence>
<evidence type="ECO:0000256" key="8">
    <source>
        <dbReference type="ARBA" id="ARBA00047207"/>
    </source>
</evidence>
<organism evidence="10 11">
    <name type="scientific">Paenibacillus soyae</name>
    <dbReference type="NCBI Taxonomy" id="2969249"/>
    <lineage>
        <taxon>Bacteria</taxon>
        <taxon>Bacillati</taxon>
        <taxon>Bacillota</taxon>
        <taxon>Bacilli</taxon>
        <taxon>Bacillales</taxon>
        <taxon>Paenibacillaceae</taxon>
        <taxon>Paenibacillus</taxon>
    </lineage>
</organism>
<dbReference type="PRINTS" id="PR00598">
    <property type="entry name" value="HTHMARR"/>
</dbReference>
<dbReference type="GO" id="GO:0003700">
    <property type="term" value="F:DNA-binding transcription factor activity"/>
    <property type="evidence" value="ECO:0007669"/>
    <property type="project" value="InterPro"/>
</dbReference>
<reference evidence="10" key="1">
    <citation type="submission" date="2022-08" db="EMBL/GenBank/DDBJ databases">
        <title>The genomic sequence of strain Paenibacillus sp. SCIV0701.</title>
        <authorList>
            <person name="Zhao H."/>
        </authorList>
    </citation>
    <scope>NUCLEOTIDE SEQUENCE</scope>
    <source>
        <strain evidence="10">SCIV0701</strain>
    </source>
</reference>
<proteinExistence type="inferred from homology"/>
<dbReference type="GO" id="GO:0005737">
    <property type="term" value="C:cytoplasm"/>
    <property type="evidence" value="ECO:0007669"/>
    <property type="project" value="UniProtKB-SubCell"/>
</dbReference>
<evidence type="ECO:0000256" key="3">
    <source>
        <dbReference type="ARBA" id="ARBA00023015"/>
    </source>
</evidence>
<evidence type="ECO:0000313" key="10">
    <source>
        <dbReference type="EMBL" id="MCR2804161.1"/>
    </source>
</evidence>
<dbReference type="Proteomes" id="UP001141950">
    <property type="component" value="Unassembled WGS sequence"/>
</dbReference>
<protein>
    <recommendedName>
        <fullName evidence="7">HTH-type transcriptional regulator SarZ</fullName>
    </recommendedName>
    <alternativeName>
        <fullName evidence="8">Staphylococcal accessory regulator Z</fullName>
    </alternativeName>
</protein>
<keyword evidence="11" id="KW-1185">Reference proteome</keyword>
<comment type="similarity">
    <text evidence="6">Belongs to the SarZ family.</text>
</comment>
<evidence type="ECO:0000256" key="5">
    <source>
        <dbReference type="ARBA" id="ARBA00023163"/>
    </source>
</evidence>
<gene>
    <name evidence="10" type="ORF">NQZ67_09745</name>
</gene>
<dbReference type="GO" id="GO:0003677">
    <property type="term" value="F:DNA binding"/>
    <property type="evidence" value="ECO:0007669"/>
    <property type="project" value="UniProtKB-KW"/>
</dbReference>
<evidence type="ECO:0000256" key="1">
    <source>
        <dbReference type="ARBA" id="ARBA00004496"/>
    </source>
</evidence>
<sequence length="152" mass="17099">MNSNETLKLDNQICFSLYAASREITKLYRPLLQDLGLTYTQYVTMLALWEKDEVTVSALGAKLYLDSGTLTPLLKKLESAGLITRARAKNDERSVIVALTEQGRSLREKAVCIPEKLVSQLNATPEEGAQLLALMHELLSRMKDAERKEEEK</sequence>
<dbReference type="RefSeq" id="WP_257444993.1">
    <property type="nucleotide sequence ID" value="NZ_JANIPJ010000005.1"/>
</dbReference>
<dbReference type="PANTHER" id="PTHR42756:SF1">
    <property type="entry name" value="TRANSCRIPTIONAL REPRESSOR OF EMRAB OPERON"/>
    <property type="match status" value="1"/>
</dbReference>
<keyword evidence="5" id="KW-0804">Transcription</keyword>
<keyword evidence="4" id="KW-0238">DNA-binding</keyword>
<dbReference type="PANTHER" id="PTHR42756">
    <property type="entry name" value="TRANSCRIPTIONAL REGULATOR, MARR"/>
    <property type="match status" value="1"/>
</dbReference>
<accession>A0A9X2MNY2</accession>
<dbReference type="Pfam" id="PF22381">
    <property type="entry name" value="Staph_reg_Sar_Rot"/>
    <property type="match status" value="1"/>
</dbReference>
<dbReference type="InterPro" id="IPR000835">
    <property type="entry name" value="HTH_MarR-typ"/>
</dbReference>
<evidence type="ECO:0000256" key="6">
    <source>
        <dbReference type="ARBA" id="ARBA00046337"/>
    </source>
</evidence>
<comment type="caution">
    <text evidence="10">The sequence shown here is derived from an EMBL/GenBank/DDBJ whole genome shotgun (WGS) entry which is preliminary data.</text>
</comment>
<dbReference type="InterPro" id="IPR036388">
    <property type="entry name" value="WH-like_DNA-bd_sf"/>
</dbReference>
<evidence type="ECO:0000256" key="4">
    <source>
        <dbReference type="ARBA" id="ARBA00023125"/>
    </source>
</evidence>
<evidence type="ECO:0000256" key="2">
    <source>
        <dbReference type="ARBA" id="ARBA00022490"/>
    </source>
</evidence>
<dbReference type="SMART" id="SM00347">
    <property type="entry name" value="HTH_MARR"/>
    <property type="match status" value="1"/>
</dbReference>
<dbReference type="EMBL" id="JANIPJ010000005">
    <property type="protein sequence ID" value="MCR2804161.1"/>
    <property type="molecule type" value="Genomic_DNA"/>
</dbReference>
<comment type="subcellular location">
    <subcellularLocation>
        <location evidence="1">Cytoplasm</location>
    </subcellularLocation>
</comment>
<dbReference type="InterPro" id="IPR036390">
    <property type="entry name" value="WH_DNA-bd_sf"/>
</dbReference>